<dbReference type="SUPFAM" id="SSF52833">
    <property type="entry name" value="Thioredoxin-like"/>
    <property type="match status" value="1"/>
</dbReference>
<name>A0ABU5H237_9BACT</name>
<organism evidence="3 4">
    <name type="scientific">Hyalangium rubrum</name>
    <dbReference type="NCBI Taxonomy" id="3103134"/>
    <lineage>
        <taxon>Bacteria</taxon>
        <taxon>Pseudomonadati</taxon>
        <taxon>Myxococcota</taxon>
        <taxon>Myxococcia</taxon>
        <taxon>Myxococcales</taxon>
        <taxon>Cystobacterineae</taxon>
        <taxon>Archangiaceae</taxon>
        <taxon>Hyalangium</taxon>
    </lineage>
</organism>
<dbReference type="InterPro" id="IPR036249">
    <property type="entry name" value="Thioredoxin-like_sf"/>
</dbReference>
<keyword evidence="4" id="KW-1185">Reference proteome</keyword>
<dbReference type="InterPro" id="IPR050553">
    <property type="entry name" value="Thioredoxin_ResA/DsbE_sf"/>
</dbReference>
<dbReference type="PANTHER" id="PTHR42852">
    <property type="entry name" value="THIOL:DISULFIDE INTERCHANGE PROTEIN DSBE"/>
    <property type="match status" value="1"/>
</dbReference>
<keyword evidence="1" id="KW-0812">Transmembrane</keyword>
<dbReference type="EMBL" id="JAXIVS010000004">
    <property type="protein sequence ID" value="MDY7227184.1"/>
    <property type="molecule type" value="Genomic_DNA"/>
</dbReference>
<feature type="domain" description="Thioredoxin" evidence="2">
    <location>
        <begin position="51"/>
        <end position="188"/>
    </location>
</feature>
<keyword evidence="1" id="KW-0472">Membrane</keyword>
<dbReference type="PROSITE" id="PS51352">
    <property type="entry name" value="THIOREDOXIN_2"/>
    <property type="match status" value="1"/>
</dbReference>
<keyword evidence="1" id="KW-1133">Transmembrane helix</keyword>
<dbReference type="InterPro" id="IPR013766">
    <property type="entry name" value="Thioredoxin_domain"/>
</dbReference>
<gene>
    <name evidence="3" type="ORF">SYV04_12310</name>
</gene>
<feature type="transmembrane region" description="Helical" evidence="1">
    <location>
        <begin position="24"/>
        <end position="45"/>
    </location>
</feature>
<dbReference type="Gene3D" id="3.40.30.10">
    <property type="entry name" value="Glutaredoxin"/>
    <property type="match status" value="1"/>
</dbReference>
<evidence type="ECO:0000259" key="2">
    <source>
        <dbReference type="PROSITE" id="PS51352"/>
    </source>
</evidence>
<protein>
    <submittedName>
        <fullName evidence="3">Redoxin domain-containing protein</fullName>
    </submittedName>
</protein>
<dbReference type="CDD" id="cd02966">
    <property type="entry name" value="TlpA_like_family"/>
    <property type="match status" value="1"/>
</dbReference>
<evidence type="ECO:0000256" key="1">
    <source>
        <dbReference type="SAM" id="Phobius"/>
    </source>
</evidence>
<dbReference type="Pfam" id="PF00578">
    <property type="entry name" value="AhpC-TSA"/>
    <property type="match status" value="1"/>
</dbReference>
<accession>A0ABU5H237</accession>
<proteinExistence type="predicted"/>
<sequence>MEQQEPRRGLKGAWAAYHHARKRWWVRWGVDLALFALLFMAVMAWQTRHLPGSGTPAPDFQLRSLSGEQVRLSDLRGKPVLLVFWAPWCSVCKAESSNLAALRRMVGDWAHVVTVAVAYEDEADVRRFVQDWDADYPVLLGGDSGLTRSFRVDRFPTLFVLSPEGRIDQATIGYSPRLTLLWRLWRAS</sequence>
<dbReference type="InterPro" id="IPR000866">
    <property type="entry name" value="AhpC/TSA"/>
</dbReference>
<comment type="caution">
    <text evidence="3">The sequence shown here is derived from an EMBL/GenBank/DDBJ whole genome shotgun (WGS) entry which is preliminary data.</text>
</comment>
<evidence type="ECO:0000313" key="3">
    <source>
        <dbReference type="EMBL" id="MDY7227184.1"/>
    </source>
</evidence>
<dbReference type="PANTHER" id="PTHR42852:SF13">
    <property type="entry name" value="PROTEIN DIPZ"/>
    <property type="match status" value="1"/>
</dbReference>
<dbReference type="Proteomes" id="UP001291309">
    <property type="component" value="Unassembled WGS sequence"/>
</dbReference>
<evidence type="ECO:0000313" key="4">
    <source>
        <dbReference type="Proteomes" id="UP001291309"/>
    </source>
</evidence>
<dbReference type="RefSeq" id="WP_321545914.1">
    <property type="nucleotide sequence ID" value="NZ_JAXIVS010000004.1"/>
</dbReference>
<reference evidence="3 4" key="1">
    <citation type="submission" date="2023-12" db="EMBL/GenBank/DDBJ databases">
        <title>the genome sequence of Hyalangium sp. s54d21.</title>
        <authorList>
            <person name="Zhang X."/>
        </authorList>
    </citation>
    <scope>NUCLEOTIDE SEQUENCE [LARGE SCALE GENOMIC DNA]</scope>
    <source>
        <strain evidence="4">s54d21</strain>
    </source>
</reference>